<keyword evidence="9" id="KW-1185">Reference proteome</keyword>
<proteinExistence type="inferred from homology"/>
<keyword evidence="2 5" id="KW-0808">Transferase</keyword>
<comment type="similarity">
    <text evidence="5">Belongs to the LipB family.</text>
</comment>
<dbReference type="PANTHER" id="PTHR10993:SF7">
    <property type="entry name" value="LIPOYLTRANSFERASE 2, MITOCHONDRIAL-RELATED"/>
    <property type="match status" value="1"/>
</dbReference>
<reference evidence="8 9" key="1">
    <citation type="submission" date="2020-07" db="EMBL/GenBank/DDBJ databases">
        <title>Thermogemmata thermophila gen. nov., sp. nov., a novel moderate thermophilic planctomycete from a Kamchatka hot spring.</title>
        <authorList>
            <person name="Elcheninov A.G."/>
            <person name="Podosokorskaya O.A."/>
            <person name="Kovaleva O.L."/>
            <person name="Novikov A."/>
            <person name="Bonch-Osmolovskaya E.A."/>
            <person name="Toshchakov S.V."/>
            <person name="Kublanov I.V."/>
        </authorList>
    </citation>
    <scope>NUCLEOTIDE SEQUENCE [LARGE SCALE GENOMIC DNA]</scope>
    <source>
        <strain evidence="8 9">2918</strain>
    </source>
</reference>
<dbReference type="EMBL" id="JACEFB010000001">
    <property type="protein sequence ID" value="MBA2224899.1"/>
    <property type="molecule type" value="Genomic_DNA"/>
</dbReference>
<evidence type="ECO:0000256" key="2">
    <source>
        <dbReference type="ARBA" id="ARBA00022679"/>
    </source>
</evidence>
<dbReference type="GO" id="GO:0033819">
    <property type="term" value="F:lipoyl(octanoyl) transferase activity"/>
    <property type="evidence" value="ECO:0007669"/>
    <property type="project" value="UniProtKB-EC"/>
</dbReference>
<gene>
    <name evidence="8" type="ORF">H0921_01840</name>
</gene>
<evidence type="ECO:0000256" key="5">
    <source>
        <dbReference type="PIRNR" id="PIRNR016262"/>
    </source>
</evidence>
<dbReference type="PIRSF" id="PIRSF016262">
    <property type="entry name" value="LPLase"/>
    <property type="match status" value="1"/>
</dbReference>
<dbReference type="GO" id="GO:0009249">
    <property type="term" value="P:protein lipoylation"/>
    <property type="evidence" value="ECO:0007669"/>
    <property type="project" value="InterPro"/>
</dbReference>
<dbReference type="RefSeq" id="WP_194536311.1">
    <property type="nucleotide sequence ID" value="NZ_JACEFB010000001.1"/>
</dbReference>
<feature type="domain" description="BPL/LPL catalytic" evidence="7">
    <location>
        <begin position="50"/>
        <end position="231"/>
    </location>
</feature>
<evidence type="ECO:0000256" key="6">
    <source>
        <dbReference type="PIRSR" id="PIRSR016262-1"/>
    </source>
</evidence>
<dbReference type="SUPFAM" id="SSF55681">
    <property type="entry name" value="Class II aaRS and biotin synthetases"/>
    <property type="match status" value="1"/>
</dbReference>
<name>A0A7V8VBB5_9BACT</name>
<evidence type="ECO:0000313" key="9">
    <source>
        <dbReference type="Proteomes" id="UP000542342"/>
    </source>
</evidence>
<evidence type="ECO:0000256" key="3">
    <source>
        <dbReference type="ARBA" id="ARBA00023315"/>
    </source>
</evidence>
<evidence type="ECO:0000256" key="4">
    <source>
        <dbReference type="ARBA" id="ARBA00024732"/>
    </source>
</evidence>
<sequence length="254" mass="28325">MSRTNGPGANPGTFPRDDSSPVLRAYLLGTVDWDSLLQMQRRLIYEVSGTKGTSAVLICEHPPSITIGREGSRDHIRIEPACLARWGWPVRWHARGGGVMLHLPGQLACYPIVVLSQYGWTPAEYVQRLQAIALELLRSYGLSASADPRCPGAVVSGRRIAHVGAAIRHGVTCFGLLVNVDPDLQPFHRVRCDGDDKPMTSLQREIGSRFRISSVRQRLLEILQQHLQTDRLSIFHTLPDLLPRPRHHVTITRS</sequence>
<dbReference type="PROSITE" id="PS51733">
    <property type="entry name" value="BPL_LPL_CATALYTIC"/>
    <property type="match status" value="1"/>
</dbReference>
<evidence type="ECO:0000259" key="7">
    <source>
        <dbReference type="PROSITE" id="PS51733"/>
    </source>
</evidence>
<comment type="function">
    <text evidence="4 5">Catalyzes the transfer of endogenously produced octanoic acid from octanoyl-acyl-carrier-protein onto the lipoyl domains of lipoate-dependent enzymes. Lipoyl-ACP can also act as a substrate although octanoyl-ACP is likely to be the physiological substrate.</text>
</comment>
<dbReference type="InterPro" id="IPR000544">
    <property type="entry name" value="Octanoyltransferase"/>
</dbReference>
<comment type="pathway">
    <text evidence="1 5">Protein modification; protein lipoylation via endogenous pathway; protein N(6)-(lipoyl)lysine from octanoyl-[acyl-carrier-protein]: step 1/2.</text>
</comment>
<dbReference type="Pfam" id="PF21948">
    <property type="entry name" value="LplA-B_cat"/>
    <property type="match status" value="1"/>
</dbReference>
<dbReference type="PANTHER" id="PTHR10993">
    <property type="entry name" value="OCTANOYLTRANSFERASE"/>
    <property type="match status" value="1"/>
</dbReference>
<keyword evidence="3 5" id="KW-0012">Acyltransferase</keyword>
<dbReference type="Gene3D" id="3.30.930.10">
    <property type="entry name" value="Bira Bifunctional Protein, Domain 2"/>
    <property type="match status" value="1"/>
</dbReference>
<dbReference type="InterPro" id="IPR004143">
    <property type="entry name" value="BPL_LPL_catalytic"/>
</dbReference>
<comment type="catalytic activity">
    <reaction evidence="5">
        <text>octanoyl-[ACP] + L-lysyl-[protein] = N(6)-octanoyl-L-lysyl-[protein] + holo-[ACP] + H(+)</text>
        <dbReference type="Rhea" id="RHEA:17665"/>
        <dbReference type="Rhea" id="RHEA-COMP:9636"/>
        <dbReference type="Rhea" id="RHEA-COMP:9685"/>
        <dbReference type="Rhea" id="RHEA-COMP:9752"/>
        <dbReference type="Rhea" id="RHEA-COMP:9928"/>
        <dbReference type="ChEBI" id="CHEBI:15378"/>
        <dbReference type="ChEBI" id="CHEBI:29969"/>
        <dbReference type="ChEBI" id="CHEBI:64479"/>
        <dbReference type="ChEBI" id="CHEBI:78463"/>
        <dbReference type="ChEBI" id="CHEBI:78809"/>
        <dbReference type="EC" id="2.3.1.181"/>
    </reaction>
</comment>
<dbReference type="AlphaFoldDB" id="A0A7V8VBB5"/>
<dbReference type="InterPro" id="IPR045864">
    <property type="entry name" value="aa-tRNA-synth_II/BPL/LPL"/>
</dbReference>
<comment type="caution">
    <text evidence="8">The sequence shown here is derived from an EMBL/GenBank/DDBJ whole genome shotgun (WGS) entry which is preliminary data.</text>
</comment>
<dbReference type="UniPathway" id="UPA00538">
    <property type="reaction ID" value="UER00592"/>
</dbReference>
<dbReference type="EC" id="2.3.1.181" evidence="5"/>
<protein>
    <recommendedName>
        <fullName evidence="5">Octanoyltransferase</fullName>
        <ecNumber evidence="5">2.3.1.181</ecNumber>
    </recommendedName>
</protein>
<accession>A0A7V8VBB5</accession>
<dbReference type="Proteomes" id="UP000542342">
    <property type="component" value="Unassembled WGS sequence"/>
</dbReference>
<evidence type="ECO:0000313" key="8">
    <source>
        <dbReference type="EMBL" id="MBA2224899.1"/>
    </source>
</evidence>
<feature type="active site" description="Acyl-thioester intermediate" evidence="6">
    <location>
        <position position="192"/>
    </location>
</feature>
<evidence type="ECO:0000256" key="1">
    <source>
        <dbReference type="ARBA" id="ARBA00004821"/>
    </source>
</evidence>
<organism evidence="8 9">
    <name type="scientific">Thermogemmata fonticola</name>
    <dbReference type="NCBI Taxonomy" id="2755323"/>
    <lineage>
        <taxon>Bacteria</taxon>
        <taxon>Pseudomonadati</taxon>
        <taxon>Planctomycetota</taxon>
        <taxon>Planctomycetia</taxon>
        <taxon>Gemmatales</taxon>
        <taxon>Gemmataceae</taxon>
        <taxon>Thermogemmata</taxon>
    </lineage>
</organism>